<proteinExistence type="predicted"/>
<keyword evidence="2" id="KW-1185">Reference proteome</keyword>
<evidence type="ECO:0000313" key="2">
    <source>
        <dbReference type="Proteomes" id="UP001172155"/>
    </source>
</evidence>
<accession>A0AA40K004</accession>
<organism evidence="1 2">
    <name type="scientific">Schizothecium vesticola</name>
    <dbReference type="NCBI Taxonomy" id="314040"/>
    <lineage>
        <taxon>Eukaryota</taxon>
        <taxon>Fungi</taxon>
        <taxon>Dikarya</taxon>
        <taxon>Ascomycota</taxon>
        <taxon>Pezizomycotina</taxon>
        <taxon>Sordariomycetes</taxon>
        <taxon>Sordariomycetidae</taxon>
        <taxon>Sordariales</taxon>
        <taxon>Schizotheciaceae</taxon>
        <taxon>Schizothecium</taxon>
    </lineage>
</organism>
<dbReference type="Proteomes" id="UP001172155">
    <property type="component" value="Unassembled WGS sequence"/>
</dbReference>
<gene>
    <name evidence="1" type="ORF">B0T18DRAFT_440317</name>
</gene>
<name>A0AA40K004_9PEZI</name>
<comment type="caution">
    <text evidence="1">The sequence shown here is derived from an EMBL/GenBank/DDBJ whole genome shotgun (WGS) entry which is preliminary data.</text>
</comment>
<protein>
    <submittedName>
        <fullName evidence="1">Uncharacterized protein</fullName>
    </submittedName>
</protein>
<evidence type="ECO:0000313" key="1">
    <source>
        <dbReference type="EMBL" id="KAK0740792.1"/>
    </source>
</evidence>
<reference evidence="1" key="1">
    <citation type="submission" date="2023-06" db="EMBL/GenBank/DDBJ databases">
        <title>Genome-scale phylogeny and comparative genomics of the fungal order Sordariales.</title>
        <authorList>
            <consortium name="Lawrence Berkeley National Laboratory"/>
            <person name="Hensen N."/>
            <person name="Bonometti L."/>
            <person name="Westerberg I."/>
            <person name="Brannstrom I.O."/>
            <person name="Guillou S."/>
            <person name="Cros-Aarteil S."/>
            <person name="Calhoun S."/>
            <person name="Haridas S."/>
            <person name="Kuo A."/>
            <person name="Mondo S."/>
            <person name="Pangilinan J."/>
            <person name="Riley R."/>
            <person name="LaButti K."/>
            <person name="Andreopoulos B."/>
            <person name="Lipzen A."/>
            <person name="Chen C."/>
            <person name="Yanf M."/>
            <person name="Daum C."/>
            <person name="Ng V."/>
            <person name="Clum A."/>
            <person name="Steindorff A."/>
            <person name="Ohm R."/>
            <person name="Martin F."/>
            <person name="Silar P."/>
            <person name="Natvig D."/>
            <person name="Lalanne C."/>
            <person name="Gautier V."/>
            <person name="Ament-velasquez S.L."/>
            <person name="Kruys A."/>
            <person name="Hutchinson M.I."/>
            <person name="Powell A.J."/>
            <person name="Barry K."/>
            <person name="Miller A.N."/>
            <person name="Grigoriev I.V."/>
            <person name="Debuchy R."/>
            <person name="Gladieux P."/>
            <person name="Thoren M.H."/>
            <person name="Johannesson H."/>
        </authorList>
    </citation>
    <scope>NUCLEOTIDE SEQUENCE</scope>
    <source>
        <strain evidence="1">SMH3187-1</strain>
    </source>
</reference>
<dbReference type="AlphaFoldDB" id="A0AA40K004"/>
<sequence>MSSPITLRPPARYGPPPSSYTPPPLTFLARTWTVAHSTLKMWRSAQNVRITYTPLPPTAPGKPDRLDDLVEYETPGGKSVKTVAGIDTAIVGDTTTWRWRGKGLLCWVTSHWEVLGWGEREDGERWLVFWFAATAFTAEGVDILGDRPEGVSEGLVGEIKAALGRLEGGGVAGLCEREMREVGRVLPWKTR</sequence>
<dbReference type="EMBL" id="JAUKUD010000006">
    <property type="protein sequence ID" value="KAK0740792.1"/>
    <property type="molecule type" value="Genomic_DNA"/>
</dbReference>